<dbReference type="Pfam" id="PF12802">
    <property type="entry name" value="MarR_2"/>
    <property type="match status" value="1"/>
</dbReference>
<feature type="domain" description="HTH marR-type" evidence="1">
    <location>
        <begin position="8"/>
        <end position="141"/>
    </location>
</feature>
<dbReference type="InterPro" id="IPR000835">
    <property type="entry name" value="HTH_MarR-typ"/>
</dbReference>
<dbReference type="RefSeq" id="WP_114370182.1">
    <property type="nucleotide sequence ID" value="NZ_QPEX01000034.1"/>
</dbReference>
<dbReference type="GO" id="GO:0006950">
    <property type="term" value="P:response to stress"/>
    <property type="evidence" value="ECO:0007669"/>
    <property type="project" value="TreeGrafter"/>
</dbReference>
<dbReference type="InterPro" id="IPR036388">
    <property type="entry name" value="WH-like_DNA-bd_sf"/>
</dbReference>
<proteinExistence type="predicted"/>
<dbReference type="EMBL" id="QPEX01000034">
    <property type="protein sequence ID" value="RCS44643.1"/>
    <property type="molecule type" value="Genomic_DNA"/>
</dbReference>
<dbReference type="PANTHER" id="PTHR33164">
    <property type="entry name" value="TRANSCRIPTIONAL REGULATOR, MARR FAMILY"/>
    <property type="match status" value="1"/>
</dbReference>
<dbReference type="Proteomes" id="UP000253562">
    <property type="component" value="Unassembled WGS sequence"/>
</dbReference>
<dbReference type="GO" id="GO:0003700">
    <property type="term" value="F:DNA-binding transcription factor activity"/>
    <property type="evidence" value="ECO:0007669"/>
    <property type="project" value="InterPro"/>
</dbReference>
<comment type="caution">
    <text evidence="2">The sequence shown here is derived from an EMBL/GenBank/DDBJ whole genome shotgun (WGS) entry which is preliminary data.</text>
</comment>
<dbReference type="Gene3D" id="1.10.10.10">
    <property type="entry name" value="Winged helix-like DNA-binding domain superfamily/Winged helix DNA-binding domain"/>
    <property type="match status" value="1"/>
</dbReference>
<dbReference type="PROSITE" id="PS50995">
    <property type="entry name" value="HTH_MARR_2"/>
    <property type="match status" value="1"/>
</dbReference>
<sequence length="145" mass="16168">MKKNGERFTELVLEVFKLNGLLLAEGDRIAGEYELSSARWKVLGSVAISGRPMTVAQIGRHMGQARQSVQRIANEMAESGYFTWEDNPSDKRAMLLKLTAKGKRVYKQLEAEQAQWANEAASGLPPDELDSALKVLRRLSDQFGT</sequence>
<dbReference type="SUPFAM" id="SSF46785">
    <property type="entry name" value="Winged helix' DNA-binding domain"/>
    <property type="match status" value="1"/>
</dbReference>
<dbReference type="InterPro" id="IPR039422">
    <property type="entry name" value="MarR/SlyA-like"/>
</dbReference>
<accession>A0A368KN28</accession>
<dbReference type="AlphaFoldDB" id="A0A368KN28"/>
<gene>
    <name evidence="2" type="ORF">DTL42_17120</name>
</gene>
<dbReference type="PRINTS" id="PR00598">
    <property type="entry name" value="HTHMARR"/>
</dbReference>
<reference evidence="2 3" key="1">
    <citation type="submission" date="2018-07" db="EMBL/GenBank/DDBJ databases">
        <title>Comparative genomes isolates from brazilian mangrove.</title>
        <authorList>
            <person name="De Araujo J.E."/>
            <person name="Taketani R.G."/>
            <person name="Silva M.C.P."/>
            <person name="Lourenco M.V."/>
            <person name="Oliveira V.M."/>
            <person name="Andreote F.D."/>
        </authorList>
    </citation>
    <scope>NUCLEOTIDE SEQUENCE [LARGE SCALE GENOMIC DNA]</scope>
    <source>
        <strain evidence="2 3">HEX PRIS-MGV</strain>
    </source>
</reference>
<dbReference type="OrthoDB" id="9799663at2"/>
<evidence type="ECO:0000259" key="1">
    <source>
        <dbReference type="PROSITE" id="PS50995"/>
    </source>
</evidence>
<dbReference type="SMART" id="SM00347">
    <property type="entry name" value="HTH_MARR"/>
    <property type="match status" value="1"/>
</dbReference>
<organism evidence="2 3">
    <name type="scientific">Bremerella cremea</name>
    <dbReference type="NCBI Taxonomy" id="1031537"/>
    <lineage>
        <taxon>Bacteria</taxon>
        <taxon>Pseudomonadati</taxon>
        <taxon>Planctomycetota</taxon>
        <taxon>Planctomycetia</taxon>
        <taxon>Pirellulales</taxon>
        <taxon>Pirellulaceae</taxon>
        <taxon>Bremerella</taxon>
    </lineage>
</organism>
<dbReference type="InterPro" id="IPR036390">
    <property type="entry name" value="WH_DNA-bd_sf"/>
</dbReference>
<name>A0A368KN28_9BACT</name>
<protein>
    <submittedName>
        <fullName evidence="2">MarR family transcriptional regulator</fullName>
    </submittedName>
</protein>
<evidence type="ECO:0000313" key="2">
    <source>
        <dbReference type="EMBL" id="RCS44643.1"/>
    </source>
</evidence>
<dbReference type="PANTHER" id="PTHR33164:SF43">
    <property type="entry name" value="HTH-TYPE TRANSCRIPTIONAL REPRESSOR YETL"/>
    <property type="match status" value="1"/>
</dbReference>
<evidence type="ECO:0000313" key="3">
    <source>
        <dbReference type="Proteomes" id="UP000253562"/>
    </source>
</evidence>